<feature type="domain" description="M23ase beta-sheet core" evidence="1">
    <location>
        <begin position="96"/>
        <end position="193"/>
    </location>
</feature>
<accession>A0A7K1Y5S2</accession>
<dbReference type="SUPFAM" id="SSF51261">
    <property type="entry name" value="Duplicated hybrid motif"/>
    <property type="match status" value="1"/>
</dbReference>
<evidence type="ECO:0000313" key="3">
    <source>
        <dbReference type="Proteomes" id="UP000466586"/>
    </source>
</evidence>
<gene>
    <name evidence="2" type="ORF">GS399_03005</name>
</gene>
<dbReference type="PANTHER" id="PTHR21666">
    <property type="entry name" value="PEPTIDASE-RELATED"/>
    <property type="match status" value="1"/>
</dbReference>
<dbReference type="RefSeq" id="WP_160843088.1">
    <property type="nucleotide sequence ID" value="NZ_WVHT01000001.1"/>
</dbReference>
<name>A0A7K1Y5S2_9SPHI</name>
<dbReference type="Pfam" id="PF01551">
    <property type="entry name" value="Peptidase_M23"/>
    <property type="match status" value="1"/>
</dbReference>
<dbReference type="InterPro" id="IPR011055">
    <property type="entry name" value="Dup_hybrid_motif"/>
</dbReference>
<protein>
    <submittedName>
        <fullName evidence="2">Peptidoglycan DD-metalloendopeptidase family protein</fullName>
    </submittedName>
</protein>
<dbReference type="Gene3D" id="2.70.70.10">
    <property type="entry name" value="Glucose Permease (Domain IIA)"/>
    <property type="match status" value="1"/>
</dbReference>
<dbReference type="InterPro" id="IPR016047">
    <property type="entry name" value="M23ase_b-sheet_dom"/>
</dbReference>
<dbReference type="PANTHER" id="PTHR21666:SF270">
    <property type="entry name" value="MUREIN HYDROLASE ACTIVATOR ENVC"/>
    <property type="match status" value="1"/>
</dbReference>
<proteinExistence type="predicted"/>
<dbReference type="AlphaFoldDB" id="A0A7K1Y5S2"/>
<reference evidence="2 3" key="1">
    <citation type="submission" date="2019-11" db="EMBL/GenBank/DDBJ databases">
        <title>Pedobacter sp. HMF7647 Genome sequencing and assembly.</title>
        <authorList>
            <person name="Kang H."/>
            <person name="Kim H."/>
            <person name="Joh K."/>
        </authorList>
    </citation>
    <scope>NUCLEOTIDE SEQUENCE [LARGE SCALE GENOMIC DNA]</scope>
    <source>
        <strain evidence="2 3">HMF7647</strain>
    </source>
</reference>
<sequence>MSVCSSQSLEIYLSETKVCPIVDFNKDADRLLVLDFTAANKDLTKEILNDVNAFSTWVKQSIESRHCRYGIGGYTEHRTIYSVSPHFDAGEEPRRLHLGVDIWSGAGTVIYAPLASTVHSFAFNDNRGDYGATIILKHDLANCTFYTLYGHLSLKSLDGLTEGQVFAARDKLATLGPPAENGGWPPHLHFQLISDIGNYHGDYPGVCRFSEKEMWLKNSPDPQMILKYTFN</sequence>
<dbReference type="Proteomes" id="UP000466586">
    <property type="component" value="Unassembled WGS sequence"/>
</dbReference>
<dbReference type="InterPro" id="IPR050570">
    <property type="entry name" value="Cell_wall_metabolism_enzyme"/>
</dbReference>
<dbReference type="EMBL" id="WVHT01000001">
    <property type="protein sequence ID" value="MXV49926.1"/>
    <property type="molecule type" value="Genomic_DNA"/>
</dbReference>
<comment type="caution">
    <text evidence="2">The sequence shown here is derived from an EMBL/GenBank/DDBJ whole genome shotgun (WGS) entry which is preliminary data.</text>
</comment>
<evidence type="ECO:0000259" key="1">
    <source>
        <dbReference type="Pfam" id="PF01551"/>
    </source>
</evidence>
<dbReference type="GO" id="GO:0004222">
    <property type="term" value="F:metalloendopeptidase activity"/>
    <property type="evidence" value="ECO:0007669"/>
    <property type="project" value="TreeGrafter"/>
</dbReference>
<evidence type="ECO:0000313" key="2">
    <source>
        <dbReference type="EMBL" id="MXV49926.1"/>
    </source>
</evidence>
<keyword evidence="3" id="KW-1185">Reference proteome</keyword>
<organism evidence="2 3">
    <name type="scientific">Hufsiella arboris</name>
    <dbReference type="NCBI Taxonomy" id="2695275"/>
    <lineage>
        <taxon>Bacteria</taxon>
        <taxon>Pseudomonadati</taxon>
        <taxon>Bacteroidota</taxon>
        <taxon>Sphingobacteriia</taxon>
        <taxon>Sphingobacteriales</taxon>
        <taxon>Sphingobacteriaceae</taxon>
        <taxon>Hufsiella</taxon>
    </lineage>
</organism>
<dbReference type="CDD" id="cd12797">
    <property type="entry name" value="M23_peptidase"/>
    <property type="match status" value="1"/>
</dbReference>